<dbReference type="AlphaFoldDB" id="A0A4C1VIJ1"/>
<evidence type="ECO:0000313" key="2">
    <source>
        <dbReference type="Proteomes" id="UP000299102"/>
    </source>
</evidence>
<dbReference type="Proteomes" id="UP000299102">
    <property type="component" value="Unassembled WGS sequence"/>
</dbReference>
<name>A0A4C1VIJ1_EUMVA</name>
<accession>A0A4C1VIJ1</accession>
<dbReference type="EMBL" id="BGZK01000347">
    <property type="protein sequence ID" value="GBP38331.1"/>
    <property type="molecule type" value="Genomic_DNA"/>
</dbReference>
<organism evidence="1 2">
    <name type="scientific">Eumeta variegata</name>
    <name type="common">Bagworm moth</name>
    <name type="synonym">Eumeta japonica</name>
    <dbReference type="NCBI Taxonomy" id="151549"/>
    <lineage>
        <taxon>Eukaryota</taxon>
        <taxon>Metazoa</taxon>
        <taxon>Ecdysozoa</taxon>
        <taxon>Arthropoda</taxon>
        <taxon>Hexapoda</taxon>
        <taxon>Insecta</taxon>
        <taxon>Pterygota</taxon>
        <taxon>Neoptera</taxon>
        <taxon>Endopterygota</taxon>
        <taxon>Lepidoptera</taxon>
        <taxon>Glossata</taxon>
        <taxon>Ditrysia</taxon>
        <taxon>Tineoidea</taxon>
        <taxon>Psychidae</taxon>
        <taxon>Oiketicinae</taxon>
        <taxon>Eumeta</taxon>
    </lineage>
</organism>
<comment type="caution">
    <text evidence="1">The sequence shown here is derived from an EMBL/GenBank/DDBJ whole genome shotgun (WGS) entry which is preliminary data.</text>
</comment>
<proteinExistence type="predicted"/>
<reference evidence="1 2" key="1">
    <citation type="journal article" date="2019" name="Commun. Biol.">
        <title>The bagworm genome reveals a unique fibroin gene that provides high tensile strength.</title>
        <authorList>
            <person name="Kono N."/>
            <person name="Nakamura H."/>
            <person name="Ohtoshi R."/>
            <person name="Tomita M."/>
            <person name="Numata K."/>
            <person name="Arakawa K."/>
        </authorList>
    </citation>
    <scope>NUCLEOTIDE SEQUENCE [LARGE SCALE GENOMIC DNA]</scope>
</reference>
<keyword evidence="2" id="KW-1185">Reference proteome</keyword>
<gene>
    <name evidence="1" type="ORF">EVAR_36283_1</name>
</gene>
<evidence type="ECO:0000313" key="1">
    <source>
        <dbReference type="EMBL" id="GBP38331.1"/>
    </source>
</evidence>
<protein>
    <submittedName>
        <fullName evidence="1">Uncharacterized protein</fullName>
    </submittedName>
</protein>
<sequence>MSDQCNGRCSLLAGAAVRTTVCIALTARVMGVELRLTMETSTIGNSEVLYRLNTSNELIFIIINRLCRQIDISGNGPARTLAARC</sequence>